<dbReference type="AlphaFoldDB" id="A0A512JQ41"/>
<keyword evidence="2" id="KW-1185">Reference proteome</keyword>
<protein>
    <submittedName>
        <fullName evidence="1">Uncharacterized protein</fullName>
    </submittedName>
</protein>
<reference evidence="1 2" key="1">
    <citation type="submission" date="2019-07" db="EMBL/GenBank/DDBJ databases">
        <title>Whole genome shotgun sequence of Methylobacterium gnaphalii NBRC 107716.</title>
        <authorList>
            <person name="Hosoyama A."/>
            <person name="Uohara A."/>
            <person name="Ohji S."/>
            <person name="Ichikawa N."/>
        </authorList>
    </citation>
    <scope>NUCLEOTIDE SEQUENCE [LARGE SCALE GENOMIC DNA]</scope>
    <source>
        <strain evidence="1 2">NBRC 107716</strain>
    </source>
</reference>
<name>A0A512JQ41_9HYPH</name>
<organism evidence="1 2">
    <name type="scientific">Methylobacterium gnaphalii</name>
    <dbReference type="NCBI Taxonomy" id="1010610"/>
    <lineage>
        <taxon>Bacteria</taxon>
        <taxon>Pseudomonadati</taxon>
        <taxon>Pseudomonadota</taxon>
        <taxon>Alphaproteobacteria</taxon>
        <taxon>Hyphomicrobiales</taxon>
        <taxon>Methylobacteriaceae</taxon>
        <taxon>Methylobacterium</taxon>
    </lineage>
</organism>
<evidence type="ECO:0000313" key="1">
    <source>
        <dbReference type="EMBL" id="GEP12084.1"/>
    </source>
</evidence>
<accession>A0A512JQ41</accession>
<gene>
    <name evidence="1" type="ORF">MGN01_39290</name>
</gene>
<sequence>MRKRGCKEGTTAQLGRLLHNGLFINEPTVASAHANQGLAMRFTKLALLGALSLTAVGFGSAAEAQGPYGGPGYVRVSRPLPIRIRPRSWLDAGRTTEAYNGSVSNPATSPYLIQASNLLSPVYGRNDLYGGSNLPDPITNGPFIGARSTAIRNVDFSAIDVIDPTSYRSRTGMSPY</sequence>
<evidence type="ECO:0000313" key="2">
    <source>
        <dbReference type="Proteomes" id="UP000321750"/>
    </source>
</evidence>
<dbReference type="EMBL" id="BJZV01000029">
    <property type="protein sequence ID" value="GEP12084.1"/>
    <property type="molecule type" value="Genomic_DNA"/>
</dbReference>
<proteinExistence type="predicted"/>
<comment type="caution">
    <text evidence="1">The sequence shown here is derived from an EMBL/GenBank/DDBJ whole genome shotgun (WGS) entry which is preliminary data.</text>
</comment>
<dbReference type="Proteomes" id="UP000321750">
    <property type="component" value="Unassembled WGS sequence"/>
</dbReference>